<comment type="caution">
    <text evidence="7">The sequence shown here is derived from an EMBL/GenBank/DDBJ whole genome shotgun (WGS) entry which is preliminary data.</text>
</comment>
<dbReference type="EMBL" id="JAJHVV010000006">
    <property type="protein sequence ID" value="MCK6263767.1"/>
    <property type="molecule type" value="Genomic_DNA"/>
</dbReference>
<keyword evidence="3" id="KW-0597">Phosphoprotein</keyword>
<gene>
    <name evidence="7" type="ORF">KP803_10830</name>
</gene>
<dbReference type="SUPFAM" id="SSF47384">
    <property type="entry name" value="Homodimeric domain of signal transducing histidine kinase"/>
    <property type="match status" value="1"/>
</dbReference>
<protein>
    <recommendedName>
        <fullName evidence="2">histidine kinase</fullName>
        <ecNumber evidence="2">2.7.13.3</ecNumber>
    </recommendedName>
</protein>
<evidence type="ECO:0000259" key="6">
    <source>
        <dbReference type="PROSITE" id="PS50109"/>
    </source>
</evidence>
<dbReference type="Pfam" id="PF17149">
    <property type="entry name" value="CHASE5"/>
    <property type="match status" value="1"/>
</dbReference>
<dbReference type="GO" id="GO:0000155">
    <property type="term" value="F:phosphorelay sensor kinase activity"/>
    <property type="evidence" value="ECO:0007669"/>
    <property type="project" value="InterPro"/>
</dbReference>
<feature type="coiled-coil region" evidence="4">
    <location>
        <begin position="351"/>
        <end position="399"/>
    </location>
</feature>
<dbReference type="SUPFAM" id="SSF55874">
    <property type="entry name" value="ATPase domain of HSP90 chaperone/DNA topoisomerase II/histidine kinase"/>
    <property type="match status" value="1"/>
</dbReference>
<dbReference type="InterPro" id="IPR004358">
    <property type="entry name" value="Sig_transdc_His_kin-like_C"/>
</dbReference>
<dbReference type="InterPro" id="IPR036890">
    <property type="entry name" value="HATPase_C_sf"/>
</dbReference>
<keyword evidence="5" id="KW-0472">Membrane</keyword>
<dbReference type="SMART" id="SM00387">
    <property type="entry name" value="HATPase_c"/>
    <property type="match status" value="1"/>
</dbReference>
<dbReference type="PANTHER" id="PTHR43065:SF42">
    <property type="entry name" value="TWO-COMPONENT SENSOR PPRA"/>
    <property type="match status" value="1"/>
</dbReference>
<dbReference type="InterPro" id="IPR003594">
    <property type="entry name" value="HATPase_dom"/>
</dbReference>
<sequence>MSKSKQFEDSINHPLYSRIGRRIILIILILSGFITLLTTLTQLYWDYNREFNGVDQRHHEVQVVHAPLLASSLWGFELIALQQRLDGLVNLPKIDYLLITSEEYSFSAGEQMSDDAISSTFPLVYAESDVDKPEVIGVIYIESDAQRIYHSLIKEFLLTLGLNALKTTFVCFLILKVFHESINRRIFIIAKYLKNYSPRHPPEEPLVLFYTPWIMEKNDELNWLADETMRITNNVTKLYTNVKLEQERLSDFTQVSSDWLWETDMQGKLTYGSESMLEALDLDMLNKPDIFDIPEFKDLNKLHKAIRSSNDFSMCSETIIIHGVTYHMLFQALARFSDDKFIGYRGTCINITELKSAQLKLEALNENLEHAVAARTLDLKESMEQLKQAQEQLIESEKLAALGGLVAGVAHEVNTPLGIAVTAASLIQDLTIEISNEVSSESFPNAHFYELMEQIGETNVMLTNNLGRAAALIKDFKQTAVDQISEVQIEFEVQQVLEALMTSLKPETKRVSVTPTIDGDPMVTMNSLPGVLTQIISNLVMNSINHAFDDQEKPTISINYYQRDNDIVLIYKDNGSGVEASLHHKIFEPFFTSKRGKGGSGLGLNLVFNLIKQKLCGQLKFESELGQGVTFTLTLPRTLSTL</sequence>
<organism evidence="7 8">
    <name type="scientific">Vibrio amylolyticus</name>
    <dbReference type="NCBI Taxonomy" id="2847292"/>
    <lineage>
        <taxon>Bacteria</taxon>
        <taxon>Pseudomonadati</taxon>
        <taxon>Pseudomonadota</taxon>
        <taxon>Gammaproteobacteria</taxon>
        <taxon>Vibrionales</taxon>
        <taxon>Vibrionaceae</taxon>
        <taxon>Vibrio</taxon>
    </lineage>
</organism>
<evidence type="ECO:0000313" key="8">
    <source>
        <dbReference type="Proteomes" id="UP001139559"/>
    </source>
</evidence>
<comment type="catalytic activity">
    <reaction evidence="1">
        <text>ATP + protein L-histidine = ADP + protein N-phospho-L-histidine.</text>
        <dbReference type="EC" id="2.7.13.3"/>
    </reaction>
</comment>
<dbReference type="GO" id="GO:0005524">
    <property type="term" value="F:ATP binding"/>
    <property type="evidence" value="ECO:0007669"/>
    <property type="project" value="UniProtKB-KW"/>
</dbReference>
<dbReference type="CDD" id="cd00082">
    <property type="entry name" value="HisKA"/>
    <property type="match status" value="1"/>
</dbReference>
<dbReference type="EC" id="2.7.13.3" evidence="2"/>
<evidence type="ECO:0000313" key="7">
    <source>
        <dbReference type="EMBL" id="MCK6263767.1"/>
    </source>
</evidence>
<reference evidence="7" key="1">
    <citation type="submission" date="2021-11" db="EMBL/GenBank/DDBJ databases">
        <title>Vibrio ZSDE26 sp. nov. and Vibrio ZSDZ34 sp. nov., isolated from coastal seawater in Qingdao.</title>
        <authorList>
            <person name="Zhang P."/>
        </authorList>
    </citation>
    <scope>NUCLEOTIDE SEQUENCE</scope>
    <source>
        <strain evidence="7">ZSDE26</strain>
    </source>
</reference>
<dbReference type="Gene3D" id="3.30.565.10">
    <property type="entry name" value="Histidine kinase-like ATPase, C-terminal domain"/>
    <property type="match status" value="1"/>
</dbReference>
<proteinExistence type="predicted"/>
<dbReference type="InterPro" id="IPR005467">
    <property type="entry name" value="His_kinase_dom"/>
</dbReference>
<keyword evidence="5" id="KW-0812">Transmembrane</keyword>
<dbReference type="InterPro" id="IPR003661">
    <property type="entry name" value="HisK_dim/P_dom"/>
</dbReference>
<keyword evidence="7" id="KW-0067">ATP-binding</keyword>
<feature type="transmembrane region" description="Helical" evidence="5">
    <location>
        <begin position="23"/>
        <end position="44"/>
    </location>
</feature>
<dbReference type="Gene3D" id="1.10.287.130">
    <property type="match status" value="1"/>
</dbReference>
<keyword evidence="7" id="KW-0547">Nucleotide-binding</keyword>
<evidence type="ECO:0000256" key="4">
    <source>
        <dbReference type="SAM" id="Coils"/>
    </source>
</evidence>
<keyword evidence="8" id="KW-1185">Reference proteome</keyword>
<dbReference type="RefSeq" id="WP_248008856.1">
    <property type="nucleotide sequence ID" value="NZ_JAJHVV010000006.1"/>
</dbReference>
<keyword evidence="5" id="KW-1133">Transmembrane helix</keyword>
<name>A0A9X2BJU0_9VIBR</name>
<evidence type="ECO:0000256" key="2">
    <source>
        <dbReference type="ARBA" id="ARBA00012438"/>
    </source>
</evidence>
<dbReference type="Pfam" id="PF02518">
    <property type="entry name" value="HATPase_c"/>
    <property type="match status" value="1"/>
</dbReference>
<dbReference type="SUPFAM" id="SSF55785">
    <property type="entry name" value="PYP-like sensor domain (PAS domain)"/>
    <property type="match status" value="1"/>
</dbReference>
<dbReference type="PROSITE" id="PS50109">
    <property type="entry name" value="HIS_KIN"/>
    <property type="match status" value="1"/>
</dbReference>
<dbReference type="Proteomes" id="UP001139559">
    <property type="component" value="Unassembled WGS sequence"/>
</dbReference>
<dbReference type="PRINTS" id="PR00344">
    <property type="entry name" value="BCTRLSENSOR"/>
</dbReference>
<dbReference type="InterPro" id="IPR035965">
    <property type="entry name" value="PAS-like_dom_sf"/>
</dbReference>
<dbReference type="AlphaFoldDB" id="A0A9X2BJU0"/>
<feature type="domain" description="Histidine kinase" evidence="6">
    <location>
        <begin position="408"/>
        <end position="639"/>
    </location>
</feature>
<dbReference type="InterPro" id="IPR036097">
    <property type="entry name" value="HisK_dim/P_sf"/>
</dbReference>
<evidence type="ECO:0000256" key="1">
    <source>
        <dbReference type="ARBA" id="ARBA00000085"/>
    </source>
</evidence>
<dbReference type="InterPro" id="IPR033414">
    <property type="entry name" value="Sensor_dom"/>
</dbReference>
<accession>A0A9X2BJU0</accession>
<dbReference type="PANTHER" id="PTHR43065">
    <property type="entry name" value="SENSOR HISTIDINE KINASE"/>
    <property type="match status" value="1"/>
</dbReference>
<evidence type="ECO:0000256" key="5">
    <source>
        <dbReference type="SAM" id="Phobius"/>
    </source>
</evidence>
<evidence type="ECO:0000256" key="3">
    <source>
        <dbReference type="ARBA" id="ARBA00022553"/>
    </source>
</evidence>
<keyword evidence="4" id="KW-0175">Coiled coil</keyword>